<gene>
    <name evidence="1" type="ORF">KSP39_PZI015317</name>
</gene>
<reference evidence="1 2" key="1">
    <citation type="journal article" date="2022" name="Nat. Plants">
        <title>Genomes of leafy and leafless Platanthera orchids illuminate the evolution of mycoheterotrophy.</title>
        <authorList>
            <person name="Li M.H."/>
            <person name="Liu K.W."/>
            <person name="Li Z."/>
            <person name="Lu H.C."/>
            <person name="Ye Q.L."/>
            <person name="Zhang D."/>
            <person name="Wang J.Y."/>
            <person name="Li Y.F."/>
            <person name="Zhong Z.M."/>
            <person name="Liu X."/>
            <person name="Yu X."/>
            <person name="Liu D.K."/>
            <person name="Tu X.D."/>
            <person name="Liu B."/>
            <person name="Hao Y."/>
            <person name="Liao X.Y."/>
            <person name="Jiang Y.T."/>
            <person name="Sun W.H."/>
            <person name="Chen J."/>
            <person name="Chen Y.Q."/>
            <person name="Ai Y."/>
            <person name="Zhai J.W."/>
            <person name="Wu S.S."/>
            <person name="Zhou Z."/>
            <person name="Hsiao Y.Y."/>
            <person name="Wu W.L."/>
            <person name="Chen Y.Y."/>
            <person name="Lin Y.F."/>
            <person name="Hsu J.L."/>
            <person name="Li C.Y."/>
            <person name="Wang Z.W."/>
            <person name="Zhao X."/>
            <person name="Zhong W.Y."/>
            <person name="Ma X.K."/>
            <person name="Ma L."/>
            <person name="Huang J."/>
            <person name="Chen G.Z."/>
            <person name="Huang M.Z."/>
            <person name="Huang L."/>
            <person name="Peng D.H."/>
            <person name="Luo Y.B."/>
            <person name="Zou S.Q."/>
            <person name="Chen S.P."/>
            <person name="Lan S."/>
            <person name="Tsai W.C."/>
            <person name="Van de Peer Y."/>
            <person name="Liu Z.J."/>
        </authorList>
    </citation>
    <scope>NUCLEOTIDE SEQUENCE [LARGE SCALE GENOMIC DNA]</scope>
    <source>
        <strain evidence="1">Lor287</strain>
    </source>
</reference>
<accession>A0AAP0G1U8</accession>
<comment type="caution">
    <text evidence="1">The sequence shown here is derived from an EMBL/GenBank/DDBJ whole genome shotgun (WGS) entry which is preliminary data.</text>
</comment>
<organism evidence="1 2">
    <name type="scientific">Platanthera zijinensis</name>
    <dbReference type="NCBI Taxonomy" id="2320716"/>
    <lineage>
        <taxon>Eukaryota</taxon>
        <taxon>Viridiplantae</taxon>
        <taxon>Streptophyta</taxon>
        <taxon>Embryophyta</taxon>
        <taxon>Tracheophyta</taxon>
        <taxon>Spermatophyta</taxon>
        <taxon>Magnoliopsida</taxon>
        <taxon>Liliopsida</taxon>
        <taxon>Asparagales</taxon>
        <taxon>Orchidaceae</taxon>
        <taxon>Orchidoideae</taxon>
        <taxon>Orchideae</taxon>
        <taxon>Orchidinae</taxon>
        <taxon>Platanthera</taxon>
    </lineage>
</organism>
<proteinExistence type="predicted"/>
<protein>
    <submittedName>
        <fullName evidence="1">Uncharacterized protein</fullName>
    </submittedName>
</protein>
<evidence type="ECO:0000313" key="2">
    <source>
        <dbReference type="Proteomes" id="UP001418222"/>
    </source>
</evidence>
<evidence type="ECO:0000313" key="1">
    <source>
        <dbReference type="EMBL" id="KAK8933814.1"/>
    </source>
</evidence>
<dbReference type="EMBL" id="JBBWWQ010000013">
    <property type="protein sequence ID" value="KAK8933814.1"/>
    <property type="molecule type" value="Genomic_DNA"/>
</dbReference>
<dbReference type="AlphaFoldDB" id="A0AAP0G1U8"/>
<sequence>MLSWVFWRTLWSTKLSTWKPRLIVWKLQPTWINRIEERKAKEKVISKCVFEDLFIIFQKRSADSEIPPCYSYWPGGGECMPCEVGTRHSP</sequence>
<keyword evidence="2" id="KW-1185">Reference proteome</keyword>
<dbReference type="Proteomes" id="UP001418222">
    <property type="component" value="Unassembled WGS sequence"/>
</dbReference>
<name>A0AAP0G1U8_9ASPA</name>